<accession>A0A086QPU5</accession>
<gene>
    <name evidence="2" type="ORF">TGMAS_222710B</name>
</gene>
<organism evidence="2 3">
    <name type="scientific">Toxoplasma gondii MAS</name>
    <dbReference type="NCBI Taxonomy" id="943118"/>
    <lineage>
        <taxon>Eukaryota</taxon>
        <taxon>Sar</taxon>
        <taxon>Alveolata</taxon>
        <taxon>Apicomplexa</taxon>
        <taxon>Conoidasida</taxon>
        <taxon>Coccidia</taxon>
        <taxon>Eucoccidiorida</taxon>
        <taxon>Eimeriorina</taxon>
        <taxon>Sarcocystidae</taxon>
        <taxon>Toxoplasma</taxon>
    </lineage>
</organism>
<dbReference type="VEuPathDB" id="ToxoDB:TGMAS_222710B"/>
<dbReference type="Proteomes" id="UP000028821">
    <property type="component" value="Unassembled WGS sequence"/>
</dbReference>
<feature type="region of interest" description="Disordered" evidence="1">
    <location>
        <begin position="25"/>
        <end position="45"/>
    </location>
</feature>
<proteinExistence type="predicted"/>
<protein>
    <submittedName>
        <fullName evidence="2">Putative IMP-specific 5'-nucleotidase 1</fullName>
    </submittedName>
</protein>
<dbReference type="AlphaFoldDB" id="A0A086QPU5"/>
<evidence type="ECO:0000256" key="1">
    <source>
        <dbReference type="SAM" id="MobiDB-lite"/>
    </source>
</evidence>
<dbReference type="EMBL" id="AEXC02001133">
    <property type="protein sequence ID" value="KFH14627.1"/>
    <property type="molecule type" value="Genomic_DNA"/>
</dbReference>
<name>A0A086QPU5_TOXGO</name>
<feature type="non-terminal residue" evidence="2">
    <location>
        <position position="1"/>
    </location>
</feature>
<evidence type="ECO:0000313" key="2">
    <source>
        <dbReference type="EMBL" id="KFH14627.1"/>
    </source>
</evidence>
<reference evidence="2 3" key="1">
    <citation type="submission" date="2014-04" db="EMBL/GenBank/DDBJ databases">
        <authorList>
            <person name="Sibley D."/>
            <person name="Venepally P."/>
            <person name="Karamycheva S."/>
            <person name="Hadjithomas M."/>
            <person name="Khan A."/>
            <person name="Brunk B."/>
            <person name="Roos D."/>
            <person name="Caler E."/>
            <person name="Lorenzi H."/>
        </authorList>
    </citation>
    <scope>NUCLEOTIDE SEQUENCE [LARGE SCALE GENOMIC DNA]</scope>
    <source>
        <strain evidence="2 3">MAS</strain>
    </source>
</reference>
<evidence type="ECO:0000313" key="3">
    <source>
        <dbReference type="Proteomes" id="UP000028821"/>
    </source>
</evidence>
<comment type="caution">
    <text evidence="2">The sequence shown here is derived from an EMBL/GenBank/DDBJ whole genome shotgun (WGS) entry which is preliminary data.</text>
</comment>
<sequence>VCSPTAWVANPQETAALLHELLQEDKEEAEIPPRGDSKRQETKQE</sequence>